<protein>
    <submittedName>
        <fullName evidence="2">Uncharacterized protein</fullName>
    </submittedName>
</protein>
<feature type="compositionally biased region" description="Polar residues" evidence="1">
    <location>
        <begin position="1"/>
        <end position="11"/>
    </location>
</feature>
<accession>A0A9D4Q544</accession>
<reference evidence="2" key="2">
    <citation type="submission" date="2021-09" db="EMBL/GenBank/DDBJ databases">
        <authorList>
            <person name="Jia N."/>
            <person name="Wang J."/>
            <person name="Shi W."/>
            <person name="Du L."/>
            <person name="Sun Y."/>
            <person name="Zhan W."/>
            <person name="Jiang J."/>
            <person name="Wang Q."/>
            <person name="Zhang B."/>
            <person name="Ji P."/>
            <person name="Sakyi L.B."/>
            <person name="Cui X."/>
            <person name="Yuan T."/>
            <person name="Jiang B."/>
            <person name="Yang W."/>
            <person name="Lam T.T.-Y."/>
            <person name="Chang Q."/>
            <person name="Ding S."/>
            <person name="Wang X."/>
            <person name="Zhu J."/>
            <person name="Ruan X."/>
            <person name="Zhao L."/>
            <person name="Wei J."/>
            <person name="Que T."/>
            <person name="Du C."/>
            <person name="Cheng J."/>
            <person name="Dai P."/>
            <person name="Han X."/>
            <person name="Huang E."/>
            <person name="Gao Y."/>
            <person name="Liu J."/>
            <person name="Shao H."/>
            <person name="Ye R."/>
            <person name="Li L."/>
            <person name="Wei W."/>
            <person name="Wang X."/>
            <person name="Wang C."/>
            <person name="Huo Q."/>
            <person name="Li W."/>
            <person name="Guo W."/>
            <person name="Chen H."/>
            <person name="Chen S."/>
            <person name="Zhou L."/>
            <person name="Zhou L."/>
            <person name="Ni X."/>
            <person name="Tian J."/>
            <person name="Zhou Y."/>
            <person name="Sheng Y."/>
            <person name="Liu T."/>
            <person name="Pan Y."/>
            <person name="Xia L."/>
            <person name="Li J."/>
            <person name="Zhao F."/>
            <person name="Cao W."/>
        </authorList>
    </citation>
    <scope>NUCLEOTIDE SEQUENCE</scope>
    <source>
        <strain evidence="2">Rsan-2018</strain>
        <tissue evidence="2">Larvae</tissue>
    </source>
</reference>
<organism evidence="2 3">
    <name type="scientific">Rhipicephalus sanguineus</name>
    <name type="common">Brown dog tick</name>
    <name type="synonym">Ixodes sanguineus</name>
    <dbReference type="NCBI Taxonomy" id="34632"/>
    <lineage>
        <taxon>Eukaryota</taxon>
        <taxon>Metazoa</taxon>
        <taxon>Ecdysozoa</taxon>
        <taxon>Arthropoda</taxon>
        <taxon>Chelicerata</taxon>
        <taxon>Arachnida</taxon>
        <taxon>Acari</taxon>
        <taxon>Parasitiformes</taxon>
        <taxon>Ixodida</taxon>
        <taxon>Ixodoidea</taxon>
        <taxon>Ixodidae</taxon>
        <taxon>Rhipicephalinae</taxon>
        <taxon>Rhipicephalus</taxon>
        <taxon>Rhipicephalus</taxon>
    </lineage>
</organism>
<dbReference type="Proteomes" id="UP000821837">
    <property type="component" value="Unassembled WGS sequence"/>
</dbReference>
<proteinExistence type="predicted"/>
<reference evidence="2" key="1">
    <citation type="journal article" date="2020" name="Cell">
        <title>Large-Scale Comparative Analyses of Tick Genomes Elucidate Their Genetic Diversity and Vector Capacities.</title>
        <authorList>
            <consortium name="Tick Genome and Microbiome Consortium (TIGMIC)"/>
            <person name="Jia N."/>
            <person name="Wang J."/>
            <person name="Shi W."/>
            <person name="Du L."/>
            <person name="Sun Y."/>
            <person name="Zhan W."/>
            <person name="Jiang J.F."/>
            <person name="Wang Q."/>
            <person name="Zhang B."/>
            <person name="Ji P."/>
            <person name="Bell-Sakyi L."/>
            <person name="Cui X.M."/>
            <person name="Yuan T.T."/>
            <person name="Jiang B.G."/>
            <person name="Yang W.F."/>
            <person name="Lam T.T."/>
            <person name="Chang Q.C."/>
            <person name="Ding S.J."/>
            <person name="Wang X.J."/>
            <person name="Zhu J.G."/>
            <person name="Ruan X.D."/>
            <person name="Zhao L."/>
            <person name="Wei J.T."/>
            <person name="Ye R.Z."/>
            <person name="Que T.C."/>
            <person name="Du C.H."/>
            <person name="Zhou Y.H."/>
            <person name="Cheng J.X."/>
            <person name="Dai P.F."/>
            <person name="Guo W.B."/>
            <person name="Han X.H."/>
            <person name="Huang E.J."/>
            <person name="Li L.F."/>
            <person name="Wei W."/>
            <person name="Gao Y.C."/>
            <person name="Liu J.Z."/>
            <person name="Shao H.Z."/>
            <person name="Wang X."/>
            <person name="Wang C.C."/>
            <person name="Yang T.C."/>
            <person name="Huo Q.B."/>
            <person name="Li W."/>
            <person name="Chen H.Y."/>
            <person name="Chen S.E."/>
            <person name="Zhou L.G."/>
            <person name="Ni X.B."/>
            <person name="Tian J.H."/>
            <person name="Sheng Y."/>
            <person name="Liu T."/>
            <person name="Pan Y.S."/>
            <person name="Xia L.Y."/>
            <person name="Li J."/>
            <person name="Zhao F."/>
            <person name="Cao W.C."/>
        </authorList>
    </citation>
    <scope>NUCLEOTIDE SEQUENCE</scope>
    <source>
        <strain evidence="2">Rsan-2018</strain>
    </source>
</reference>
<sequence length="201" mass="22091">MRQTWLPPTSTRRVRLATESRPPNIPEPSVSTARPNNAPLASKPQDAAISASTAASVSCIALAHATHVGSHVSVSIPRALLVREHEPPSSTLPPQSKTFGFTPKHLSLFMGSAALWREDSSGGYALESLMAKADYEGVVRIDYKAPVPHGLSHSLPELLYFPEQEGERIYYPSRCAVHLQDLPQKQQYAEPYYAPHMLRAK</sequence>
<keyword evidence="3" id="KW-1185">Reference proteome</keyword>
<dbReference type="EMBL" id="JABSTV010001248">
    <property type="protein sequence ID" value="KAH7968439.1"/>
    <property type="molecule type" value="Genomic_DNA"/>
</dbReference>
<evidence type="ECO:0000313" key="2">
    <source>
        <dbReference type="EMBL" id="KAH7968439.1"/>
    </source>
</evidence>
<name>A0A9D4Q544_RHISA</name>
<evidence type="ECO:0000313" key="3">
    <source>
        <dbReference type="Proteomes" id="UP000821837"/>
    </source>
</evidence>
<gene>
    <name evidence="2" type="ORF">HPB52_008418</name>
</gene>
<comment type="caution">
    <text evidence="2">The sequence shown here is derived from an EMBL/GenBank/DDBJ whole genome shotgun (WGS) entry which is preliminary data.</text>
</comment>
<evidence type="ECO:0000256" key="1">
    <source>
        <dbReference type="SAM" id="MobiDB-lite"/>
    </source>
</evidence>
<dbReference type="AlphaFoldDB" id="A0A9D4Q544"/>
<feature type="region of interest" description="Disordered" evidence="1">
    <location>
        <begin position="1"/>
        <end position="44"/>
    </location>
</feature>